<dbReference type="Proteomes" id="UP001174677">
    <property type="component" value="Chromosome 2"/>
</dbReference>
<comment type="caution">
    <text evidence="1">The sequence shown here is derived from an EMBL/GenBank/DDBJ whole genome shotgun (WGS) entry which is preliminary data.</text>
</comment>
<gene>
    <name evidence="1" type="ORF">P3X46_001944</name>
</gene>
<dbReference type="Pfam" id="PF03087">
    <property type="entry name" value="BPS1"/>
    <property type="match status" value="1"/>
</dbReference>
<dbReference type="InterPro" id="IPR004320">
    <property type="entry name" value="BPS1_pln"/>
</dbReference>
<name>A0ABQ9N1D5_HEVBR</name>
<accession>A0ABQ9N1D5</accession>
<dbReference type="PANTHER" id="PTHR33070">
    <property type="entry name" value="OS06G0725500 PROTEIN"/>
    <property type="match status" value="1"/>
</dbReference>
<dbReference type="PANTHER" id="PTHR33070:SF49">
    <property type="entry name" value="OS06G0725500 PROTEIN"/>
    <property type="match status" value="1"/>
</dbReference>
<evidence type="ECO:0000313" key="1">
    <source>
        <dbReference type="EMBL" id="KAJ9186364.1"/>
    </source>
</evidence>
<protein>
    <submittedName>
        <fullName evidence="1">Uncharacterized protein</fullName>
    </submittedName>
</protein>
<proteinExistence type="predicted"/>
<keyword evidence="2" id="KW-1185">Reference proteome</keyword>
<sequence length="301" mass="34072">MVGVFKRSFSFPNKLPNRPPKPSLSHHIRSISLPCRSHPLISQLRNGITELRIWPSKFDNRTFSWLCDGLSRLKEVHDSLDDILQLPQTQEFLRCHPTWVDNLLEDFLHFIDVYGIFQTSVLALREEHFAAQAATRKRDDSKIVLYIKSRKKMAKEMSKLAYTIPDISKCSVPGFDKLSITDAELVSIIEDVIEVTVSVSVAIFNGISLSFASRKSSWMGVMMRLPKRAKKVKAEEGIQELQKVNAESLWGLRKKGEEEVKMVLNGMQDLEGCIGGIESGGQKVFRSLINSRVSLLNALTQ</sequence>
<dbReference type="EMBL" id="JARPOI010000002">
    <property type="protein sequence ID" value="KAJ9186364.1"/>
    <property type="molecule type" value="Genomic_DNA"/>
</dbReference>
<evidence type="ECO:0000313" key="2">
    <source>
        <dbReference type="Proteomes" id="UP001174677"/>
    </source>
</evidence>
<organism evidence="1 2">
    <name type="scientific">Hevea brasiliensis</name>
    <name type="common">Para rubber tree</name>
    <name type="synonym">Siphonia brasiliensis</name>
    <dbReference type="NCBI Taxonomy" id="3981"/>
    <lineage>
        <taxon>Eukaryota</taxon>
        <taxon>Viridiplantae</taxon>
        <taxon>Streptophyta</taxon>
        <taxon>Embryophyta</taxon>
        <taxon>Tracheophyta</taxon>
        <taxon>Spermatophyta</taxon>
        <taxon>Magnoliopsida</taxon>
        <taxon>eudicotyledons</taxon>
        <taxon>Gunneridae</taxon>
        <taxon>Pentapetalae</taxon>
        <taxon>rosids</taxon>
        <taxon>fabids</taxon>
        <taxon>Malpighiales</taxon>
        <taxon>Euphorbiaceae</taxon>
        <taxon>Crotonoideae</taxon>
        <taxon>Micrandreae</taxon>
        <taxon>Hevea</taxon>
    </lineage>
</organism>
<reference evidence="1" key="1">
    <citation type="journal article" date="2023" name="Plant Biotechnol. J.">
        <title>Chromosome-level wild Hevea brasiliensis genome provides new tools for genomic-assisted breeding and valuable loci to elevate rubber yield.</title>
        <authorList>
            <person name="Cheng H."/>
            <person name="Song X."/>
            <person name="Hu Y."/>
            <person name="Wu T."/>
            <person name="Yang Q."/>
            <person name="An Z."/>
            <person name="Feng S."/>
            <person name="Deng Z."/>
            <person name="Wu W."/>
            <person name="Zeng X."/>
            <person name="Tu M."/>
            <person name="Wang X."/>
            <person name="Huang H."/>
        </authorList>
    </citation>
    <scope>NUCLEOTIDE SEQUENCE</scope>
    <source>
        <strain evidence="1">MT/VB/25A 57/8</strain>
    </source>
</reference>